<dbReference type="GO" id="GO:0007155">
    <property type="term" value="P:cell adhesion"/>
    <property type="evidence" value="ECO:0007669"/>
    <property type="project" value="InterPro"/>
</dbReference>
<evidence type="ECO:0000313" key="4">
    <source>
        <dbReference type="Proteomes" id="UP000284006"/>
    </source>
</evidence>
<dbReference type="AlphaFoldDB" id="A0A418Y6Z0"/>
<gene>
    <name evidence="3" type="ORF">D3872_03450</name>
</gene>
<dbReference type="Proteomes" id="UP000284006">
    <property type="component" value="Unassembled WGS sequence"/>
</dbReference>
<accession>A0A418Y6Z0</accession>
<sequence>MLQSSEIDRRWSSIQQAIGQASQTCQSETGTPSQLKDVIQKLDRESSRAQQVIQSHDENRIRQCVDDLEQLGDEAKRVCRNQAAVTPKMAEAVMKVHDELSDLKHQLH</sequence>
<organism evidence="3 4">
    <name type="scientific">Massilia cavernae</name>
    <dbReference type="NCBI Taxonomy" id="2320864"/>
    <lineage>
        <taxon>Bacteria</taxon>
        <taxon>Pseudomonadati</taxon>
        <taxon>Pseudomonadota</taxon>
        <taxon>Betaproteobacteria</taxon>
        <taxon>Burkholderiales</taxon>
        <taxon>Oxalobacteraceae</taxon>
        <taxon>Telluria group</taxon>
        <taxon>Massilia</taxon>
    </lineage>
</organism>
<dbReference type="GO" id="GO:0005737">
    <property type="term" value="C:cytoplasm"/>
    <property type="evidence" value="ECO:0007669"/>
    <property type="project" value="UniProtKB-SubCell"/>
</dbReference>
<dbReference type="SUPFAM" id="SSF47220">
    <property type="entry name" value="alpha-catenin/vinculin-like"/>
    <property type="match status" value="1"/>
</dbReference>
<dbReference type="InterPro" id="IPR036723">
    <property type="entry name" value="Alpha-catenin/vinculin-like_sf"/>
</dbReference>
<proteinExistence type="predicted"/>
<dbReference type="OrthoDB" id="8926298at2"/>
<evidence type="ECO:0000313" key="3">
    <source>
        <dbReference type="EMBL" id="RJG24437.1"/>
    </source>
</evidence>
<protein>
    <submittedName>
        <fullName evidence="3">Uncharacterized protein</fullName>
    </submittedName>
</protein>
<dbReference type="RefSeq" id="WP_119809491.1">
    <property type="nucleotide sequence ID" value="NZ_QYUP01000033.1"/>
</dbReference>
<reference evidence="3 4" key="1">
    <citation type="submission" date="2018-09" db="EMBL/GenBank/DDBJ databases">
        <authorList>
            <person name="Zhu H."/>
        </authorList>
    </citation>
    <scope>NUCLEOTIDE SEQUENCE [LARGE SCALE GENOMIC DNA]</scope>
    <source>
        <strain evidence="3 4">K1S02-61</strain>
    </source>
</reference>
<name>A0A418Y6Z0_9BURK</name>
<keyword evidence="2" id="KW-0963">Cytoplasm</keyword>
<keyword evidence="4" id="KW-1185">Reference proteome</keyword>
<dbReference type="EMBL" id="QYUP01000033">
    <property type="protein sequence ID" value="RJG24437.1"/>
    <property type="molecule type" value="Genomic_DNA"/>
</dbReference>
<evidence type="ECO:0000256" key="1">
    <source>
        <dbReference type="ARBA" id="ARBA00004496"/>
    </source>
</evidence>
<dbReference type="GO" id="GO:0051015">
    <property type="term" value="F:actin filament binding"/>
    <property type="evidence" value="ECO:0007669"/>
    <property type="project" value="InterPro"/>
</dbReference>
<evidence type="ECO:0000256" key="2">
    <source>
        <dbReference type="ARBA" id="ARBA00022490"/>
    </source>
</evidence>
<comment type="caution">
    <text evidence="3">The sequence shown here is derived from an EMBL/GenBank/DDBJ whole genome shotgun (WGS) entry which is preliminary data.</text>
</comment>
<comment type="subcellular location">
    <subcellularLocation>
        <location evidence="1">Cytoplasm</location>
    </subcellularLocation>
</comment>